<evidence type="ECO:0000313" key="10">
    <source>
        <dbReference type="EMBL" id="AEV32061.1"/>
    </source>
</evidence>
<dbReference type="CDD" id="cd06461">
    <property type="entry name" value="M2_ACE"/>
    <property type="match status" value="1"/>
</dbReference>
<dbReference type="KEGG" id="oho:Oweho_1053"/>
<proteinExistence type="predicted"/>
<dbReference type="OrthoDB" id="9762795at2"/>
<dbReference type="Gene3D" id="1.10.1370.30">
    <property type="match status" value="1"/>
</dbReference>
<evidence type="ECO:0000256" key="1">
    <source>
        <dbReference type="ARBA" id="ARBA00022729"/>
    </source>
</evidence>
<gene>
    <name evidence="10" type="ordered locus">Oweho_1053</name>
</gene>
<evidence type="ECO:0000256" key="7">
    <source>
        <dbReference type="PIRSR" id="PIRSR601548-6"/>
    </source>
</evidence>
<keyword evidence="6" id="KW-0862">Zinc</keyword>
<keyword evidence="3" id="KW-0325">Glycoprotein</keyword>
<dbReference type="Proteomes" id="UP000005631">
    <property type="component" value="Chromosome"/>
</dbReference>
<dbReference type="PROSITE" id="PS52011">
    <property type="entry name" value="PEPTIDASE_M2"/>
    <property type="match status" value="1"/>
</dbReference>
<feature type="chain" id="PRO_5003515624" evidence="9">
    <location>
        <begin position="19"/>
        <end position="608"/>
    </location>
</feature>
<evidence type="ECO:0000256" key="9">
    <source>
        <dbReference type="SAM" id="SignalP"/>
    </source>
</evidence>
<feature type="signal peptide" evidence="9">
    <location>
        <begin position="1"/>
        <end position="18"/>
    </location>
</feature>
<dbReference type="EMBL" id="CP003156">
    <property type="protein sequence ID" value="AEV32061.1"/>
    <property type="molecule type" value="Genomic_DNA"/>
</dbReference>
<keyword evidence="6" id="KW-0479">Metal-binding</keyword>
<accession>G8R4H2</accession>
<feature type="active site" description="Proton donor 2" evidence="7">
    <location>
        <position position="504"/>
    </location>
</feature>
<evidence type="ECO:0000256" key="4">
    <source>
        <dbReference type="PIRSR" id="PIRSR601548-1"/>
    </source>
</evidence>
<organism evidence="10 11">
    <name type="scientific">Owenweeksia hongkongensis (strain DSM 17368 / CIP 108786 / JCM 12287 / NRRL B-23963 / UST20020801)</name>
    <dbReference type="NCBI Taxonomy" id="926562"/>
    <lineage>
        <taxon>Bacteria</taxon>
        <taxon>Pseudomonadati</taxon>
        <taxon>Bacteroidota</taxon>
        <taxon>Flavobacteriia</taxon>
        <taxon>Flavobacteriales</taxon>
        <taxon>Owenweeksiaceae</taxon>
        <taxon>Owenweeksia</taxon>
    </lineage>
</organism>
<feature type="active site" description="Proton donor 1" evidence="4">
    <location>
        <position position="504"/>
    </location>
</feature>
<dbReference type="PANTHER" id="PTHR10514:SF27">
    <property type="entry name" value="ANGIOTENSIN-CONVERTING ENZYME"/>
    <property type="match status" value="1"/>
</dbReference>
<dbReference type="PRINTS" id="PR00791">
    <property type="entry name" value="PEPDIPTASEA"/>
</dbReference>
<feature type="active site" description="Proton acceptor 2" evidence="7">
    <location>
        <position position="374"/>
    </location>
</feature>
<feature type="binding site" evidence="5">
    <location>
        <position position="222"/>
    </location>
    <ligand>
        <name>chloride</name>
        <dbReference type="ChEBI" id="CHEBI:17996"/>
        <label>1</label>
    </ligand>
</feature>
<dbReference type="eggNOG" id="COG1164">
    <property type="taxonomic scope" value="Bacteria"/>
</dbReference>
<keyword evidence="1 9" id="KW-0732">Signal</keyword>
<feature type="binding site" evidence="6">
    <location>
        <position position="373"/>
    </location>
    <ligand>
        <name>Zn(2+)</name>
        <dbReference type="ChEBI" id="CHEBI:29105"/>
        <label>1</label>
        <note>catalytic</note>
    </ligand>
</feature>
<dbReference type="HOGENOM" id="CLU_014364_3_0_10"/>
<name>G8R4H2_OWEHD</name>
<evidence type="ECO:0000256" key="8">
    <source>
        <dbReference type="PIRSR" id="PIRSR601548-8"/>
    </source>
</evidence>
<dbReference type="InterPro" id="IPR001548">
    <property type="entry name" value="Peptidase_M2"/>
</dbReference>
<protein>
    <submittedName>
        <fullName evidence="10">Oligoendopeptidase F</fullName>
    </submittedName>
</protein>
<dbReference type="PROSITE" id="PS51257">
    <property type="entry name" value="PROKAR_LIPOPROTEIN"/>
    <property type="match status" value="1"/>
</dbReference>
<keyword evidence="11" id="KW-1185">Reference proteome</keyword>
<feature type="active site" description="Proton acceptor 1" evidence="4">
    <location>
        <position position="374"/>
    </location>
</feature>
<dbReference type="SUPFAM" id="SSF55486">
    <property type="entry name" value="Metalloproteases ('zincins'), catalytic domain"/>
    <property type="match status" value="1"/>
</dbReference>
<feature type="binding site" evidence="8">
    <location>
        <position position="403"/>
    </location>
    <ligand>
        <name>Zn(2+)</name>
        <dbReference type="ChEBI" id="CHEBI:29105"/>
        <label>2</label>
        <note>catalytic</note>
    </ligand>
</feature>
<feature type="binding site" evidence="6">
    <location>
        <position position="403"/>
    </location>
    <ligand>
        <name>Zn(2+)</name>
        <dbReference type="ChEBI" id="CHEBI:29105"/>
        <label>1</label>
        <note>catalytic</note>
    </ligand>
</feature>
<dbReference type="GO" id="GO:0016020">
    <property type="term" value="C:membrane"/>
    <property type="evidence" value="ECO:0007669"/>
    <property type="project" value="InterPro"/>
</dbReference>
<keyword evidence="2" id="KW-1015">Disulfide bond</keyword>
<feature type="binding site" evidence="8">
    <location>
        <position position="373"/>
    </location>
    <ligand>
        <name>Zn(2+)</name>
        <dbReference type="ChEBI" id="CHEBI:29105"/>
        <label>2</label>
        <note>catalytic</note>
    </ligand>
</feature>
<evidence type="ECO:0000256" key="2">
    <source>
        <dbReference type="ARBA" id="ARBA00023157"/>
    </source>
</evidence>
<feature type="binding site" evidence="6">
    <location>
        <position position="377"/>
    </location>
    <ligand>
        <name>Zn(2+)</name>
        <dbReference type="ChEBI" id="CHEBI:29105"/>
        <label>1</label>
        <note>catalytic</note>
    </ligand>
</feature>
<dbReference type="Pfam" id="PF01401">
    <property type="entry name" value="Peptidase_M2"/>
    <property type="match status" value="1"/>
</dbReference>
<sequence length="608" mass="68941">MKKVILSLSVLAMLSACNNEGTSAEKIEDNSALQAKADSFITVYTNEYQQLYYTSAKAEWELNTHIVEGDTLTSQKAEEAGEAYAAFTGSENNINAAREFLKAKDKLTHLQVKQLEAILYAAGANPAVAADIVSQKIKAEMEQTKTLFGYDFKIDGKSVSTNDIDGVLESSTNLPERLKAWEASKEVGKELKGGLVNLRDLRNKSVQALGYDDYFQFQVSEYGMTTQEMMDLNQQAIKDIWPLYRELHTWARYELAKKYKQPVPEMLPAHWLPNRWGQEWSSMVNVEGLNFDKALEAKGAEWITKQGEDFYVSLGFDPLPESFYTLSSLYPAPADADYKKNNHASAWHMDLKQDVRSLMSIEPNTRWWNTVLHELGHIYYYQAYSTPQVPVILRGGANRAYHEAIGTLIGLASMQKPFLVQQGLVDENLEVDTIKGLLKEALDYIVVMPWASGVMTDFENQLYSENLSKDEFNKTWWELKKKYQGIVPPTERGEEFCDAASKTHINNDAAQYYDYALANVLLFQFHMHIAKDILKQNPHNTNYYGSKETGAFLNSLMAPGATQDWRINLEDNLGEEISAKAILEYFAPLMKWLEKENAGRKVSLPESI</sequence>
<evidence type="ECO:0000256" key="5">
    <source>
        <dbReference type="PIRSR" id="PIRSR601548-2"/>
    </source>
</evidence>
<dbReference type="AlphaFoldDB" id="G8R4H2"/>
<dbReference type="PANTHER" id="PTHR10514">
    <property type="entry name" value="ANGIOTENSIN-CONVERTING ENZYME"/>
    <property type="match status" value="1"/>
</dbReference>
<evidence type="ECO:0000256" key="6">
    <source>
        <dbReference type="PIRSR" id="PIRSR601548-3"/>
    </source>
</evidence>
<dbReference type="GO" id="GO:0006508">
    <property type="term" value="P:proteolysis"/>
    <property type="evidence" value="ECO:0007669"/>
    <property type="project" value="InterPro"/>
</dbReference>
<dbReference type="GO" id="GO:0008237">
    <property type="term" value="F:metallopeptidase activity"/>
    <property type="evidence" value="ECO:0007669"/>
    <property type="project" value="InterPro"/>
</dbReference>
<feature type="binding site" evidence="8">
    <location>
        <position position="377"/>
    </location>
    <ligand>
        <name>Zn(2+)</name>
        <dbReference type="ChEBI" id="CHEBI:29105"/>
        <label>2</label>
        <note>catalytic</note>
    </ligand>
</feature>
<dbReference type="RefSeq" id="WP_014201421.1">
    <property type="nucleotide sequence ID" value="NC_016599.1"/>
</dbReference>
<dbReference type="GO" id="GO:0008241">
    <property type="term" value="F:peptidyl-dipeptidase activity"/>
    <property type="evidence" value="ECO:0007669"/>
    <property type="project" value="InterPro"/>
</dbReference>
<evidence type="ECO:0000256" key="3">
    <source>
        <dbReference type="ARBA" id="ARBA00023180"/>
    </source>
</evidence>
<evidence type="ECO:0000313" key="11">
    <source>
        <dbReference type="Proteomes" id="UP000005631"/>
    </source>
</evidence>
<reference evidence="10 11" key="1">
    <citation type="journal article" date="2012" name="Stand. Genomic Sci.">
        <title>Genome sequence of the orange-pigmented seawater bacterium Owenweeksia hongkongensis type strain (UST20020801(T)).</title>
        <authorList>
            <person name="Riedel T."/>
            <person name="Held B."/>
            <person name="Nolan M."/>
            <person name="Lucas S."/>
            <person name="Lapidus A."/>
            <person name="Tice H."/>
            <person name="Del Rio T.G."/>
            <person name="Cheng J.F."/>
            <person name="Han C."/>
            <person name="Tapia R."/>
            <person name="Goodwin L.A."/>
            <person name="Pitluck S."/>
            <person name="Liolios K."/>
            <person name="Mavromatis K."/>
            <person name="Pagani I."/>
            <person name="Ivanova N."/>
            <person name="Mikhailova N."/>
            <person name="Pati A."/>
            <person name="Chen A."/>
            <person name="Palaniappan K."/>
            <person name="Rohde M."/>
            <person name="Tindall B.J."/>
            <person name="Detter J.C."/>
            <person name="Goker M."/>
            <person name="Woyke T."/>
            <person name="Bristow J."/>
            <person name="Eisen J.A."/>
            <person name="Markowitz V."/>
            <person name="Hugenholtz P."/>
            <person name="Klenk H.P."/>
            <person name="Kyrpides N.C."/>
        </authorList>
    </citation>
    <scope>NUCLEOTIDE SEQUENCE</scope>
    <source>
        <strain evidence="11">DSM 17368 / JCM 12287 / NRRL B-23963</strain>
    </source>
</reference>
<dbReference type="STRING" id="926562.Oweho_1053"/>